<protein>
    <submittedName>
        <fullName evidence="10">ABC transporter permease</fullName>
    </submittedName>
</protein>
<evidence type="ECO:0000256" key="8">
    <source>
        <dbReference type="RuleBase" id="RU363032"/>
    </source>
</evidence>
<dbReference type="InterPro" id="IPR035906">
    <property type="entry name" value="MetI-like_sf"/>
</dbReference>
<sequence>MKRLGRIWTVIVYLFLYAPMFILFIGSFNDGKDLSEFEGFTLGNYADLFRNSHLVGLLGNSVLLALCSAVLATLLGTLAALGIKAMRGRLRRLVMSLTNIPLVNPEIVTGVSLALLFVFIGRRMLSTENVFGFATLLIAHVTFCLPYVILSVMPKLHQLDPSLMDAAQDLGCTPLKGFFKVVLPELTPGIVSGAIMAFTMSLDDFVISYFVYGPRFATLPVEIYTYTRKQVPPSLYAMFTLMFFLILIVMAAMNIIQARDERKQQKRIKNA</sequence>
<evidence type="ECO:0000256" key="6">
    <source>
        <dbReference type="ARBA" id="ARBA00022989"/>
    </source>
</evidence>
<feature type="transmembrane region" description="Helical" evidence="8">
    <location>
        <begin position="102"/>
        <end position="124"/>
    </location>
</feature>
<feature type="transmembrane region" description="Helical" evidence="8">
    <location>
        <begin position="57"/>
        <end position="81"/>
    </location>
</feature>
<evidence type="ECO:0000256" key="5">
    <source>
        <dbReference type="ARBA" id="ARBA00022692"/>
    </source>
</evidence>
<evidence type="ECO:0000313" key="10">
    <source>
        <dbReference type="EMBL" id="HIR54161.1"/>
    </source>
</evidence>
<dbReference type="InterPro" id="IPR051789">
    <property type="entry name" value="Bact_Polyamine_Transport"/>
</dbReference>
<dbReference type="SUPFAM" id="SSF161098">
    <property type="entry name" value="MetI-like"/>
    <property type="match status" value="1"/>
</dbReference>
<dbReference type="PROSITE" id="PS50928">
    <property type="entry name" value="ABC_TM1"/>
    <property type="match status" value="1"/>
</dbReference>
<organism evidence="10 11">
    <name type="scientific">Candidatus Scatomorpha intestinigallinarum</name>
    <dbReference type="NCBI Taxonomy" id="2840923"/>
    <lineage>
        <taxon>Bacteria</taxon>
        <taxon>Bacillati</taxon>
        <taxon>Bacillota</taxon>
        <taxon>Clostridia</taxon>
        <taxon>Eubacteriales</taxon>
        <taxon>Candidatus Scatomorpha</taxon>
    </lineage>
</organism>
<comment type="subcellular location">
    <subcellularLocation>
        <location evidence="1 8">Cell membrane</location>
        <topology evidence="1 8">Multi-pass membrane protein</topology>
    </subcellularLocation>
</comment>
<dbReference type="GO" id="GO:0055085">
    <property type="term" value="P:transmembrane transport"/>
    <property type="evidence" value="ECO:0007669"/>
    <property type="project" value="InterPro"/>
</dbReference>
<feature type="transmembrane region" description="Helical" evidence="8">
    <location>
        <begin position="7"/>
        <end position="28"/>
    </location>
</feature>
<dbReference type="EMBL" id="DVHH01000023">
    <property type="protein sequence ID" value="HIR54161.1"/>
    <property type="molecule type" value="Genomic_DNA"/>
</dbReference>
<gene>
    <name evidence="10" type="ORF">IAD36_00940</name>
</gene>
<evidence type="ECO:0000256" key="7">
    <source>
        <dbReference type="ARBA" id="ARBA00023136"/>
    </source>
</evidence>
<keyword evidence="4" id="KW-1003">Cell membrane</keyword>
<dbReference type="CDD" id="cd06261">
    <property type="entry name" value="TM_PBP2"/>
    <property type="match status" value="1"/>
</dbReference>
<feature type="domain" description="ABC transmembrane type-1" evidence="9">
    <location>
        <begin position="58"/>
        <end position="257"/>
    </location>
</feature>
<comment type="similarity">
    <text evidence="2">Belongs to the binding-protein-dependent transport system permease family. CysTW subfamily.</text>
</comment>
<evidence type="ECO:0000259" key="9">
    <source>
        <dbReference type="PROSITE" id="PS50928"/>
    </source>
</evidence>
<dbReference type="Gene3D" id="1.10.3720.10">
    <property type="entry name" value="MetI-like"/>
    <property type="match status" value="1"/>
</dbReference>
<dbReference type="PANTHER" id="PTHR43848:SF2">
    <property type="entry name" value="PUTRESCINE TRANSPORT SYSTEM PERMEASE PROTEIN POTI"/>
    <property type="match status" value="1"/>
</dbReference>
<feature type="transmembrane region" description="Helical" evidence="8">
    <location>
        <begin position="130"/>
        <end position="150"/>
    </location>
</feature>
<dbReference type="AlphaFoldDB" id="A0A9D1DJV4"/>
<comment type="caution">
    <text evidence="10">The sequence shown here is derived from an EMBL/GenBank/DDBJ whole genome shotgun (WGS) entry which is preliminary data.</text>
</comment>
<dbReference type="PANTHER" id="PTHR43848">
    <property type="entry name" value="PUTRESCINE TRANSPORT SYSTEM PERMEASE PROTEIN POTI"/>
    <property type="match status" value="1"/>
</dbReference>
<evidence type="ECO:0000256" key="3">
    <source>
        <dbReference type="ARBA" id="ARBA00022448"/>
    </source>
</evidence>
<keyword evidence="7 8" id="KW-0472">Membrane</keyword>
<dbReference type="Proteomes" id="UP000824238">
    <property type="component" value="Unassembled WGS sequence"/>
</dbReference>
<feature type="transmembrane region" description="Helical" evidence="8">
    <location>
        <begin position="235"/>
        <end position="256"/>
    </location>
</feature>
<evidence type="ECO:0000256" key="1">
    <source>
        <dbReference type="ARBA" id="ARBA00004651"/>
    </source>
</evidence>
<evidence type="ECO:0000256" key="4">
    <source>
        <dbReference type="ARBA" id="ARBA00022475"/>
    </source>
</evidence>
<proteinExistence type="inferred from homology"/>
<keyword evidence="5 8" id="KW-0812">Transmembrane</keyword>
<dbReference type="Pfam" id="PF00528">
    <property type="entry name" value="BPD_transp_1"/>
    <property type="match status" value="1"/>
</dbReference>
<keyword evidence="6 8" id="KW-1133">Transmembrane helix</keyword>
<accession>A0A9D1DJV4</accession>
<reference evidence="10" key="1">
    <citation type="submission" date="2020-10" db="EMBL/GenBank/DDBJ databases">
        <authorList>
            <person name="Gilroy R."/>
        </authorList>
    </citation>
    <scope>NUCLEOTIDE SEQUENCE</scope>
    <source>
        <strain evidence="10">ChiGjej3B3-7149</strain>
    </source>
</reference>
<reference evidence="10" key="2">
    <citation type="journal article" date="2021" name="PeerJ">
        <title>Extensive microbial diversity within the chicken gut microbiome revealed by metagenomics and culture.</title>
        <authorList>
            <person name="Gilroy R."/>
            <person name="Ravi A."/>
            <person name="Getino M."/>
            <person name="Pursley I."/>
            <person name="Horton D.L."/>
            <person name="Alikhan N.F."/>
            <person name="Baker D."/>
            <person name="Gharbi K."/>
            <person name="Hall N."/>
            <person name="Watson M."/>
            <person name="Adriaenssens E.M."/>
            <person name="Foster-Nyarko E."/>
            <person name="Jarju S."/>
            <person name="Secka A."/>
            <person name="Antonio M."/>
            <person name="Oren A."/>
            <person name="Chaudhuri R.R."/>
            <person name="La Ragione R."/>
            <person name="Hildebrand F."/>
            <person name="Pallen M.J."/>
        </authorList>
    </citation>
    <scope>NUCLEOTIDE SEQUENCE</scope>
    <source>
        <strain evidence="10">ChiGjej3B3-7149</strain>
    </source>
</reference>
<evidence type="ECO:0000313" key="11">
    <source>
        <dbReference type="Proteomes" id="UP000824238"/>
    </source>
</evidence>
<dbReference type="GO" id="GO:0005886">
    <property type="term" value="C:plasma membrane"/>
    <property type="evidence" value="ECO:0007669"/>
    <property type="project" value="UniProtKB-SubCell"/>
</dbReference>
<name>A0A9D1DJV4_9FIRM</name>
<dbReference type="InterPro" id="IPR000515">
    <property type="entry name" value="MetI-like"/>
</dbReference>
<keyword evidence="3 8" id="KW-0813">Transport</keyword>
<evidence type="ECO:0000256" key="2">
    <source>
        <dbReference type="ARBA" id="ARBA00007069"/>
    </source>
</evidence>